<protein>
    <submittedName>
        <fullName evidence="6">2551_t:CDS:1</fullName>
    </submittedName>
</protein>
<dbReference type="EMBL" id="CAJVQB010005908">
    <property type="protein sequence ID" value="CAG8672884.1"/>
    <property type="molecule type" value="Genomic_DNA"/>
</dbReference>
<dbReference type="PANTHER" id="PTHR47663:SF1">
    <property type="entry name" value="XYLANOLYTIC TRANSCRIPTIONAL ACTIVATOR XLNR-RELATED"/>
    <property type="match status" value="1"/>
</dbReference>
<dbReference type="InterPro" id="IPR051439">
    <property type="entry name" value="XlnR/Xlr1"/>
</dbReference>
<dbReference type="SUPFAM" id="SSF57701">
    <property type="entry name" value="Zn2/Cys6 DNA-binding domain"/>
    <property type="match status" value="1"/>
</dbReference>
<dbReference type="PROSITE" id="PS50048">
    <property type="entry name" value="ZN2_CY6_FUNGAL_2"/>
    <property type="match status" value="1"/>
</dbReference>
<feature type="non-terminal residue" evidence="6">
    <location>
        <position position="1"/>
    </location>
</feature>
<keyword evidence="3" id="KW-0238">DNA-binding</keyword>
<sequence length="400" mass="46251">HNEQIIDLSSFNNPSLPTIQNTNSLSNSTSSTSFTNSPWIISSEMQQIIDKFENEILCQFLCVPCSICSKLMYPEKSMWIQQESNTTYPLINAYPNITLTTNPIPPPNRIAICRSCKSNPNQNYSQYLFSIPTEIELVLLEKRRSILPLYMIDSLDNNPYWSDKIEKYFACSNNPEFNSVIYKTYYEIYEIKSTRPNTCEDKILISHCIDIIDGRICSDNTRNREFTSKTNLPNTIRIQPACTNCQQKHAKCSGGATCKRCAQHNLVCTFNDSVKRRGPKKNVKHPEQIYVPNSPENDFYETSMLSSVILNPEQGHTSTLSFPSEYLRQPDNFDEFTHYSNYSNFYEDQNIYLTQEISPVSHQTYTDTSYIIDNTYISNNFFLYDNLFTKVIDMPKFSSN</sequence>
<keyword evidence="2" id="KW-0805">Transcription regulation</keyword>
<gene>
    <name evidence="6" type="ORF">GMARGA_LOCUS10523</name>
</gene>
<evidence type="ECO:0000313" key="7">
    <source>
        <dbReference type="Proteomes" id="UP000789901"/>
    </source>
</evidence>
<evidence type="ECO:0000256" key="2">
    <source>
        <dbReference type="ARBA" id="ARBA00023015"/>
    </source>
</evidence>
<keyword evidence="7" id="KW-1185">Reference proteome</keyword>
<evidence type="ECO:0000256" key="4">
    <source>
        <dbReference type="ARBA" id="ARBA00023163"/>
    </source>
</evidence>
<evidence type="ECO:0000256" key="3">
    <source>
        <dbReference type="ARBA" id="ARBA00023125"/>
    </source>
</evidence>
<dbReference type="Gene3D" id="4.10.240.10">
    <property type="entry name" value="Zn(2)-C6 fungal-type DNA-binding domain"/>
    <property type="match status" value="1"/>
</dbReference>
<dbReference type="PANTHER" id="PTHR47663">
    <property type="entry name" value="XYLANOLYTIC TRANSCRIPTIONAL ACTIVATOR XLNR-RELATED"/>
    <property type="match status" value="1"/>
</dbReference>
<evidence type="ECO:0000313" key="6">
    <source>
        <dbReference type="EMBL" id="CAG8672884.1"/>
    </source>
</evidence>
<dbReference type="Pfam" id="PF00172">
    <property type="entry name" value="Zn_clus"/>
    <property type="match status" value="1"/>
</dbReference>
<dbReference type="SMART" id="SM00066">
    <property type="entry name" value="GAL4"/>
    <property type="match status" value="1"/>
</dbReference>
<proteinExistence type="predicted"/>
<dbReference type="InterPro" id="IPR036864">
    <property type="entry name" value="Zn2-C6_fun-type_DNA-bd_sf"/>
</dbReference>
<dbReference type="Proteomes" id="UP000789901">
    <property type="component" value="Unassembled WGS sequence"/>
</dbReference>
<organism evidence="6 7">
    <name type="scientific">Gigaspora margarita</name>
    <dbReference type="NCBI Taxonomy" id="4874"/>
    <lineage>
        <taxon>Eukaryota</taxon>
        <taxon>Fungi</taxon>
        <taxon>Fungi incertae sedis</taxon>
        <taxon>Mucoromycota</taxon>
        <taxon>Glomeromycotina</taxon>
        <taxon>Glomeromycetes</taxon>
        <taxon>Diversisporales</taxon>
        <taxon>Gigasporaceae</taxon>
        <taxon>Gigaspora</taxon>
    </lineage>
</organism>
<dbReference type="InterPro" id="IPR001138">
    <property type="entry name" value="Zn2Cys6_DnaBD"/>
</dbReference>
<keyword evidence="4" id="KW-0804">Transcription</keyword>
<dbReference type="CDD" id="cd00067">
    <property type="entry name" value="GAL4"/>
    <property type="match status" value="1"/>
</dbReference>
<accession>A0ABN7UTL3</accession>
<comment type="caution">
    <text evidence="6">The sequence shown here is derived from an EMBL/GenBank/DDBJ whole genome shotgun (WGS) entry which is preliminary data.</text>
</comment>
<feature type="domain" description="Zn(2)-C6 fungal-type" evidence="5">
    <location>
        <begin position="241"/>
        <end position="270"/>
    </location>
</feature>
<evidence type="ECO:0000259" key="5">
    <source>
        <dbReference type="PROSITE" id="PS50048"/>
    </source>
</evidence>
<name>A0ABN7UTL3_GIGMA</name>
<evidence type="ECO:0000256" key="1">
    <source>
        <dbReference type="ARBA" id="ARBA00022833"/>
    </source>
</evidence>
<keyword evidence="1" id="KW-0862">Zinc</keyword>
<reference evidence="6 7" key="1">
    <citation type="submission" date="2021-06" db="EMBL/GenBank/DDBJ databases">
        <authorList>
            <person name="Kallberg Y."/>
            <person name="Tangrot J."/>
            <person name="Rosling A."/>
        </authorList>
    </citation>
    <scope>NUCLEOTIDE SEQUENCE [LARGE SCALE GENOMIC DNA]</scope>
    <source>
        <strain evidence="6 7">120-4 pot B 10/14</strain>
    </source>
</reference>